<name>A0A1D2MWT3_ORCCI</name>
<dbReference type="AlphaFoldDB" id="A0A1D2MWT3"/>
<reference evidence="3 4" key="1">
    <citation type="journal article" date="2016" name="Genome Biol. Evol.">
        <title>Gene Family Evolution Reflects Adaptation to Soil Environmental Stressors in the Genome of the Collembolan Orchesella cincta.</title>
        <authorList>
            <person name="Faddeeva-Vakhrusheva A."/>
            <person name="Derks M.F."/>
            <person name="Anvar S.Y."/>
            <person name="Agamennone V."/>
            <person name="Suring W."/>
            <person name="Smit S."/>
            <person name="van Straalen N.M."/>
            <person name="Roelofs D."/>
        </authorList>
    </citation>
    <scope>NUCLEOTIDE SEQUENCE [LARGE SCALE GENOMIC DNA]</scope>
    <source>
        <tissue evidence="3">Mixed pool</tissue>
    </source>
</reference>
<dbReference type="InterPro" id="IPR017850">
    <property type="entry name" value="Alkaline_phosphatase_core_sf"/>
</dbReference>
<dbReference type="InterPro" id="IPR002591">
    <property type="entry name" value="Phosphodiest/P_Trfase"/>
</dbReference>
<dbReference type="GO" id="GO:0006506">
    <property type="term" value="P:GPI anchor biosynthetic process"/>
    <property type="evidence" value="ECO:0007669"/>
    <property type="project" value="InterPro"/>
</dbReference>
<gene>
    <name evidence="3" type="ORF">Ocin01_09257</name>
</gene>
<dbReference type="Proteomes" id="UP000094527">
    <property type="component" value="Unassembled WGS sequence"/>
</dbReference>
<dbReference type="InterPro" id="IPR045687">
    <property type="entry name" value="PIGG/GPI7_C"/>
</dbReference>
<dbReference type="Gene3D" id="3.40.720.10">
    <property type="entry name" value="Alkaline Phosphatase, subunit A"/>
    <property type="match status" value="1"/>
</dbReference>
<evidence type="ECO:0000256" key="1">
    <source>
        <dbReference type="SAM" id="Phobius"/>
    </source>
</evidence>
<dbReference type="GO" id="GO:0005789">
    <property type="term" value="C:endoplasmic reticulum membrane"/>
    <property type="evidence" value="ECO:0007669"/>
    <property type="project" value="TreeGrafter"/>
</dbReference>
<sequence length="844" mass="95415">MIPRLKAYLVIIAVFQCISLCILLMGITGGFESAASSNVEDTHKKANVKPGNFTDAEASAEQMPEKVVLVVIDALRLDFMTEENFPFLLGTLGKYQSTSVLKFDVKVDSPTVTLPRVKTLVTGKAPVYLDVLRNFQTADTLSSKTGLNQPNLIASLRKELPDVNICFFGDETWLRLFPAEDESYSPYFKKWEGVTSFYVRDFYEVDNNVTRHLEDIDECNFLILHYLGLDHIGHVHGPKQSDLLKRKLVEMDHVLQHLHSHLSQLKSKKSKNLLMVTGDHGMANVGGHGGSSYEEVFTPLIGVVIGGLPLHHSRLETKTINQIDIAPTLAAIWNVEIPHESRGQLILDLVEQFKSTDQLANYYQKNCKQLLSVLGKTRKAATYKLWWTEISKMDKPLAIKKYIELEQELASTLQDTKSSNANLLCSFVIAMVILVCMQIYLFSCLKKVLGRHSRYALGAVFIPPLLLYFSSSFIEEEHYIRYYFYSSVLVLFIFWNNGPKDITLVVLKSMCFHRIATNLNQTGDKWSHLSDLNDLILDHQLQWLTAAIAVILLYLHSQKTVKCSRSFKVGLLAVYVTKTVTVYIDESSRGQVHWLLVDSKLQKIAFFLILLHFIQHLYKGHVRQAVLSTVLIFFLSLQRLQNFLVLSIVFAQQNYLGKLITHQQEGIKHDKSNKSSNRINSILTRVLIIWFAHASFYYQGNSNGLATVDVTAGYIGIESYSSNFLIGSLIFFNTFSSPLLTYLFVARSHSSKEAVMNGSSSHMPNHASNANNVKTSKDRGHKSMEFLPVLLLLSMGAESIVYCCSILVFQNHLFIWSVFVPKLMYIVSQSVVCAIACTFYAFVL</sequence>
<keyword evidence="1" id="KW-0472">Membrane</keyword>
<dbReference type="OrthoDB" id="272139at2759"/>
<dbReference type="EMBL" id="LJIJ01000444">
    <property type="protein sequence ID" value="ODM97422.1"/>
    <property type="molecule type" value="Genomic_DNA"/>
</dbReference>
<keyword evidence="1" id="KW-0812">Transmembrane</keyword>
<dbReference type="STRING" id="48709.A0A1D2MWT3"/>
<dbReference type="InterPro" id="IPR039527">
    <property type="entry name" value="PIGG/GPI7"/>
</dbReference>
<feature type="transmembrane region" description="Helical" evidence="1">
    <location>
        <begin position="720"/>
        <end position="745"/>
    </location>
</feature>
<dbReference type="Pfam" id="PF19316">
    <property type="entry name" value="PIGO_PIGG"/>
    <property type="match status" value="2"/>
</dbReference>
<dbReference type="Pfam" id="PF01663">
    <property type="entry name" value="Phosphodiest"/>
    <property type="match status" value="1"/>
</dbReference>
<feature type="transmembrane region" description="Helical" evidence="1">
    <location>
        <begin position="682"/>
        <end position="700"/>
    </location>
</feature>
<evidence type="ECO:0000259" key="2">
    <source>
        <dbReference type="Pfam" id="PF19316"/>
    </source>
</evidence>
<feature type="domain" description="GPI ethanolamine phosphate transferase 2 C-terminal" evidence="2">
    <location>
        <begin position="423"/>
        <end position="569"/>
    </location>
</feature>
<keyword evidence="1" id="KW-1133">Transmembrane helix</keyword>
<comment type="caution">
    <text evidence="3">The sequence shown here is derived from an EMBL/GenBank/DDBJ whole genome shotgun (WGS) entry which is preliminary data.</text>
</comment>
<keyword evidence="3" id="KW-0808">Transferase</keyword>
<dbReference type="OMA" id="SWNQTGQ"/>
<organism evidence="3 4">
    <name type="scientific">Orchesella cincta</name>
    <name type="common">Springtail</name>
    <name type="synonym">Podura cincta</name>
    <dbReference type="NCBI Taxonomy" id="48709"/>
    <lineage>
        <taxon>Eukaryota</taxon>
        <taxon>Metazoa</taxon>
        <taxon>Ecdysozoa</taxon>
        <taxon>Arthropoda</taxon>
        <taxon>Hexapoda</taxon>
        <taxon>Collembola</taxon>
        <taxon>Entomobryomorpha</taxon>
        <taxon>Entomobryoidea</taxon>
        <taxon>Orchesellidae</taxon>
        <taxon>Orchesellinae</taxon>
        <taxon>Orchesella</taxon>
    </lineage>
</organism>
<feature type="transmembrane region" description="Helical" evidence="1">
    <location>
        <begin position="480"/>
        <end position="498"/>
    </location>
</feature>
<proteinExistence type="predicted"/>
<feature type="transmembrane region" description="Helical" evidence="1">
    <location>
        <begin position="455"/>
        <end position="474"/>
    </location>
</feature>
<dbReference type="SUPFAM" id="SSF53649">
    <property type="entry name" value="Alkaline phosphatase-like"/>
    <property type="match status" value="1"/>
</dbReference>
<dbReference type="GO" id="GO:0051267">
    <property type="term" value="F:CP2 mannose-ethanolamine phosphotransferase activity"/>
    <property type="evidence" value="ECO:0007669"/>
    <property type="project" value="TreeGrafter"/>
</dbReference>
<protein>
    <submittedName>
        <fullName evidence="3">GPI ethanolamine phosphate transferase 2</fullName>
    </submittedName>
</protein>
<feature type="transmembrane region" description="Helical" evidence="1">
    <location>
        <begin position="786"/>
        <end position="811"/>
    </location>
</feature>
<keyword evidence="4" id="KW-1185">Reference proteome</keyword>
<feature type="transmembrane region" description="Helical" evidence="1">
    <location>
        <begin position="7"/>
        <end position="27"/>
    </location>
</feature>
<evidence type="ECO:0000313" key="4">
    <source>
        <dbReference type="Proteomes" id="UP000094527"/>
    </source>
</evidence>
<feature type="transmembrane region" description="Helical" evidence="1">
    <location>
        <begin position="823"/>
        <end position="843"/>
    </location>
</feature>
<dbReference type="PANTHER" id="PTHR23072:SF0">
    <property type="entry name" value="GPI ETHANOLAMINE PHOSPHATE TRANSFERASE 2"/>
    <property type="match status" value="1"/>
</dbReference>
<accession>A0A1D2MWT3</accession>
<feature type="transmembrane region" description="Helical" evidence="1">
    <location>
        <begin position="421"/>
        <end position="443"/>
    </location>
</feature>
<feature type="domain" description="GPI ethanolamine phosphate transferase 2 C-terminal" evidence="2">
    <location>
        <begin position="622"/>
        <end position="834"/>
    </location>
</feature>
<dbReference type="PANTHER" id="PTHR23072">
    <property type="entry name" value="PHOSPHATIDYLINOSITOL GLYCAN-RELATED"/>
    <property type="match status" value="1"/>
</dbReference>
<evidence type="ECO:0000313" key="3">
    <source>
        <dbReference type="EMBL" id="ODM97422.1"/>
    </source>
</evidence>